<protein>
    <submittedName>
        <fullName evidence="1">Uncharacterized protein</fullName>
    </submittedName>
</protein>
<organism evidence="1 2">
    <name type="scientific">Kalanchoe fedtschenkoi</name>
    <name type="common">Lavender scallops</name>
    <name type="synonym">South American air plant</name>
    <dbReference type="NCBI Taxonomy" id="63787"/>
    <lineage>
        <taxon>Eukaryota</taxon>
        <taxon>Viridiplantae</taxon>
        <taxon>Streptophyta</taxon>
        <taxon>Embryophyta</taxon>
        <taxon>Tracheophyta</taxon>
        <taxon>Spermatophyta</taxon>
        <taxon>Magnoliopsida</taxon>
        <taxon>eudicotyledons</taxon>
        <taxon>Gunneridae</taxon>
        <taxon>Pentapetalae</taxon>
        <taxon>Saxifragales</taxon>
        <taxon>Crassulaceae</taxon>
        <taxon>Kalanchoe</taxon>
    </lineage>
</organism>
<accession>A0A7N0ULW6</accession>
<name>A0A7N0ULW6_KALFE</name>
<proteinExistence type="predicted"/>
<dbReference type="EnsemblPlants" id="Kaladp0076s0038.1.v1.1">
    <property type="protein sequence ID" value="Kaladp0076s0038.1.v1.1.CDS.1"/>
    <property type="gene ID" value="Kaladp0076s0038.v1.1"/>
</dbReference>
<dbReference type="Proteomes" id="UP000594263">
    <property type="component" value="Unplaced"/>
</dbReference>
<dbReference type="AlphaFoldDB" id="A0A7N0ULW6"/>
<evidence type="ECO:0000313" key="2">
    <source>
        <dbReference type="Proteomes" id="UP000594263"/>
    </source>
</evidence>
<keyword evidence="2" id="KW-1185">Reference proteome</keyword>
<evidence type="ECO:0000313" key="1">
    <source>
        <dbReference type="EnsemblPlants" id="Kaladp0076s0038.1.v1.1.CDS.1"/>
    </source>
</evidence>
<reference evidence="1" key="1">
    <citation type="submission" date="2021-01" db="UniProtKB">
        <authorList>
            <consortium name="EnsemblPlants"/>
        </authorList>
    </citation>
    <scope>IDENTIFICATION</scope>
</reference>
<sequence length="63" mass="7216">MRISEVGLNVPSEWRVNERKYHSFASKTPQLTESINLCLQNIADEKSINRSQILVAERRGNST</sequence>
<dbReference type="Gramene" id="Kaladp0076s0038.1.v1.1">
    <property type="protein sequence ID" value="Kaladp0076s0038.1.v1.1.CDS.1"/>
    <property type="gene ID" value="Kaladp0076s0038.v1.1"/>
</dbReference>